<dbReference type="eggNOG" id="COG5464">
    <property type="taxonomic scope" value="Bacteria"/>
</dbReference>
<dbReference type="Pfam" id="PF04754">
    <property type="entry name" value="Transposase_31"/>
    <property type="match status" value="1"/>
</dbReference>
<reference evidence="2 3" key="1">
    <citation type="journal article" date="2009" name="Proc. Natl. Acad. Sci. U.S.A.">
        <title>Hamiltonella defensa, genome evolution of protective bacterial endosymbiont from pathogenic ancestors.</title>
        <authorList>
            <person name="Degnan P.H."/>
            <person name="Yu Y."/>
            <person name="Sisneros N."/>
            <person name="Wing R.A."/>
            <person name="Moran N.A."/>
        </authorList>
    </citation>
    <scope>NUCLEOTIDE SEQUENCE [LARGE SCALE GENOMIC DNA]</scope>
    <source>
        <strain evidence="3">5AT</strain>
    </source>
</reference>
<dbReference type="KEGG" id="hde:HDEF_1381"/>
<dbReference type="Proteomes" id="UP000002334">
    <property type="component" value="Chromosome"/>
</dbReference>
<dbReference type="InterPro" id="IPR006842">
    <property type="entry name" value="Transposase_31"/>
</dbReference>
<gene>
    <name evidence="2" type="ordered locus">HDEF_1381</name>
</gene>
<organism evidence="2 3">
    <name type="scientific">Hamiltonella defensa subsp. Acyrthosiphon pisum (strain 5AT)</name>
    <dbReference type="NCBI Taxonomy" id="572265"/>
    <lineage>
        <taxon>Bacteria</taxon>
        <taxon>Pseudomonadati</taxon>
        <taxon>Pseudomonadota</taxon>
        <taxon>Gammaproteobacteria</taxon>
        <taxon>Enterobacterales</taxon>
        <taxon>Enterobacteriaceae</taxon>
        <taxon>aphid secondary symbionts</taxon>
        <taxon>Candidatus Williamhamiltonella</taxon>
    </lineage>
</organism>
<evidence type="ECO:0000313" key="2">
    <source>
        <dbReference type="EMBL" id="ACQ68016.1"/>
    </source>
</evidence>
<dbReference type="GO" id="GO:0006310">
    <property type="term" value="P:DNA recombination"/>
    <property type="evidence" value="ECO:0007669"/>
    <property type="project" value="TreeGrafter"/>
</dbReference>
<dbReference type="STRING" id="572265.HDEF_1381"/>
<proteinExistence type="predicted"/>
<dbReference type="EMBL" id="CP001277">
    <property type="protein sequence ID" value="ACQ68016.1"/>
    <property type="molecule type" value="Genomic_DNA"/>
</dbReference>
<dbReference type="AlphaFoldDB" id="C4K623"/>
<evidence type="ECO:0000313" key="3">
    <source>
        <dbReference type="Proteomes" id="UP000002334"/>
    </source>
</evidence>
<dbReference type="PANTHER" id="PTHR34611">
    <property type="match status" value="1"/>
</dbReference>
<dbReference type="GO" id="GO:1990238">
    <property type="term" value="F:double-stranded DNA endonuclease activity"/>
    <property type="evidence" value="ECO:0007669"/>
    <property type="project" value="TreeGrafter"/>
</dbReference>
<accession>C4K623</accession>
<sequence length="108" mass="12260">MTKKFTPTPHDAVFRQFLHEKETAQDFFEIWLPDEMKALCDFTTMKVESGSFVDEDMKAYQSDILYLLKTKKGEALRPGRAAFTPLGTSVKILLQPASLSALICRSKL</sequence>
<dbReference type="PANTHER" id="PTHR34611:SF2">
    <property type="entry name" value="INACTIVE RECOMBINATION-PROMOTING NUCLEASE-LIKE PROTEIN RPNE-RELATED"/>
    <property type="match status" value="1"/>
</dbReference>
<keyword evidence="3" id="KW-1185">Reference proteome</keyword>
<dbReference type="HOGENOM" id="CLU_2193305_0_0_6"/>
<dbReference type="InterPro" id="IPR051699">
    <property type="entry name" value="Rpn/YhgA-like_nuclease"/>
</dbReference>
<feature type="domain" description="Transposase (putative) YhgA-like" evidence="1">
    <location>
        <begin position="8"/>
        <end position="74"/>
    </location>
</feature>
<name>C4K623_HAMD5</name>
<protein>
    <submittedName>
        <fullName evidence="2">Transposase</fullName>
    </submittedName>
</protein>
<evidence type="ECO:0000259" key="1">
    <source>
        <dbReference type="Pfam" id="PF04754"/>
    </source>
</evidence>